<keyword evidence="1" id="KW-0732">Signal</keyword>
<protein>
    <recommendedName>
        <fullName evidence="4">Peptidase inhibitor I78</fullName>
    </recommendedName>
</protein>
<evidence type="ECO:0000313" key="3">
    <source>
        <dbReference type="Proteomes" id="UP000282002"/>
    </source>
</evidence>
<evidence type="ECO:0000313" key="2">
    <source>
        <dbReference type="EMBL" id="AZL57863.1"/>
    </source>
</evidence>
<keyword evidence="3" id="KW-1185">Reference proteome</keyword>
<dbReference type="AlphaFoldDB" id="A0A3S8U2M0"/>
<feature type="chain" id="PRO_5019117212" description="Peptidase inhibitor I78" evidence="1">
    <location>
        <begin position="19"/>
        <end position="85"/>
    </location>
</feature>
<dbReference type="EMBL" id="CP034328">
    <property type="protein sequence ID" value="AZL57863.1"/>
    <property type="molecule type" value="Genomic_DNA"/>
</dbReference>
<dbReference type="KEGG" id="taw:EI545_02840"/>
<dbReference type="InterPro" id="IPR021719">
    <property type="entry name" value="Prot_inh_I78"/>
</dbReference>
<sequence>MRGVVLALAMVLAGCVSADAPDQNACGAAGMQSLVGQGRDVLAAMTLPQGTRVIEPGMAITEDYRADRLNLDLDAGGRITRVWCG</sequence>
<dbReference type="PROSITE" id="PS51257">
    <property type="entry name" value="PROKAR_LIPOPROTEIN"/>
    <property type="match status" value="1"/>
</dbReference>
<reference evidence="2 3" key="1">
    <citation type="submission" date="2018-12" db="EMBL/GenBank/DDBJ databases">
        <title>Complete genome sequencing of Tabrizicola sp. K13M18.</title>
        <authorList>
            <person name="Bae J.-W."/>
        </authorList>
    </citation>
    <scope>NUCLEOTIDE SEQUENCE [LARGE SCALE GENOMIC DNA]</scope>
    <source>
        <strain evidence="2 3">K13M18</strain>
    </source>
</reference>
<dbReference type="RefSeq" id="WP_125324064.1">
    <property type="nucleotide sequence ID" value="NZ_CP034328.1"/>
</dbReference>
<dbReference type="Pfam" id="PF11720">
    <property type="entry name" value="Inhibitor_I78"/>
    <property type="match status" value="1"/>
</dbReference>
<proteinExistence type="predicted"/>
<gene>
    <name evidence="2" type="ORF">EI545_02840</name>
</gene>
<name>A0A3S8U2M0_9RHOB</name>
<feature type="signal peptide" evidence="1">
    <location>
        <begin position="1"/>
        <end position="18"/>
    </location>
</feature>
<evidence type="ECO:0000256" key="1">
    <source>
        <dbReference type="SAM" id="SignalP"/>
    </source>
</evidence>
<organism evidence="2 3">
    <name type="scientific">Tabrizicola piscis</name>
    <dbReference type="NCBI Taxonomy" id="2494374"/>
    <lineage>
        <taxon>Bacteria</taxon>
        <taxon>Pseudomonadati</taxon>
        <taxon>Pseudomonadota</taxon>
        <taxon>Alphaproteobacteria</taxon>
        <taxon>Rhodobacterales</taxon>
        <taxon>Paracoccaceae</taxon>
        <taxon>Tabrizicola</taxon>
    </lineage>
</organism>
<dbReference type="Gene3D" id="3.30.10.10">
    <property type="entry name" value="Trypsin Inhibitor V, subunit A"/>
    <property type="match status" value="1"/>
</dbReference>
<evidence type="ECO:0008006" key="4">
    <source>
        <dbReference type="Google" id="ProtNLM"/>
    </source>
</evidence>
<accession>A0A3S8U2M0</accession>
<dbReference type="OrthoDB" id="8724542at2"/>
<dbReference type="Proteomes" id="UP000282002">
    <property type="component" value="Chromosome"/>
</dbReference>